<keyword evidence="2" id="KW-1185">Reference proteome</keyword>
<dbReference type="AlphaFoldDB" id="A0A4R8VE88"/>
<dbReference type="OrthoDB" id="4548523at2"/>
<name>A0A4R8VE88_9MICO</name>
<evidence type="ECO:0000313" key="1">
    <source>
        <dbReference type="EMBL" id="TFB80472.1"/>
    </source>
</evidence>
<organism evidence="1 2">
    <name type="scientific">Terrimesophilobacter mesophilus</name>
    <dbReference type="NCBI Taxonomy" id="433647"/>
    <lineage>
        <taxon>Bacteria</taxon>
        <taxon>Bacillati</taxon>
        <taxon>Actinomycetota</taxon>
        <taxon>Actinomycetes</taxon>
        <taxon>Micrococcales</taxon>
        <taxon>Microbacteriaceae</taxon>
        <taxon>Terrimesophilobacter</taxon>
    </lineage>
</organism>
<dbReference type="InterPro" id="IPR029068">
    <property type="entry name" value="Glyas_Bleomycin-R_OHBP_Dase"/>
</dbReference>
<dbReference type="InterPro" id="IPR041581">
    <property type="entry name" value="Glyoxalase_6"/>
</dbReference>
<evidence type="ECO:0000313" key="2">
    <source>
        <dbReference type="Proteomes" id="UP000298488"/>
    </source>
</evidence>
<dbReference type="EMBL" id="SOFI01000003">
    <property type="protein sequence ID" value="TFB80472.1"/>
    <property type="molecule type" value="Genomic_DNA"/>
</dbReference>
<sequence length="126" mass="13199">MFLGLRTVIYPAPDLAAAKEWWIEALGIEPYFDEPFFVGFSPGGYELGLNPAADPALGAVSYWGVADADAAYAHLVALGATPLEPVEEVGDGIRLGTVRDPVGSIVGVIENPIFDVTPVESAGPGR</sequence>
<accession>A0A4R8VE88</accession>
<gene>
    <name evidence="1" type="ORF">E3N84_10785</name>
</gene>
<dbReference type="RefSeq" id="WP_104096327.1">
    <property type="nucleotide sequence ID" value="NZ_JACHBP010000001.1"/>
</dbReference>
<dbReference type="Pfam" id="PF18029">
    <property type="entry name" value="Glyoxalase_6"/>
    <property type="match status" value="1"/>
</dbReference>
<proteinExistence type="predicted"/>
<dbReference type="InterPro" id="IPR037523">
    <property type="entry name" value="VOC_core"/>
</dbReference>
<reference evidence="1 2" key="1">
    <citation type="submission" date="2019-03" db="EMBL/GenBank/DDBJ databases">
        <title>Genomics of glacier-inhabiting Cryobacterium strains.</title>
        <authorList>
            <person name="Liu Q."/>
            <person name="Xin Y.-H."/>
        </authorList>
    </citation>
    <scope>NUCLEOTIDE SEQUENCE [LARGE SCALE GENOMIC DNA]</scope>
    <source>
        <strain evidence="1 2">CGMCC 1.10440</strain>
    </source>
</reference>
<dbReference type="PROSITE" id="PS51819">
    <property type="entry name" value="VOC"/>
    <property type="match status" value="1"/>
</dbReference>
<dbReference type="Proteomes" id="UP000298488">
    <property type="component" value="Unassembled WGS sequence"/>
</dbReference>
<comment type="caution">
    <text evidence="1">The sequence shown here is derived from an EMBL/GenBank/DDBJ whole genome shotgun (WGS) entry which is preliminary data.</text>
</comment>
<dbReference type="SUPFAM" id="SSF54593">
    <property type="entry name" value="Glyoxalase/Bleomycin resistance protein/Dihydroxybiphenyl dioxygenase"/>
    <property type="match status" value="1"/>
</dbReference>
<dbReference type="Gene3D" id="3.10.180.10">
    <property type="entry name" value="2,3-Dihydroxybiphenyl 1,2-Dioxygenase, domain 1"/>
    <property type="match status" value="1"/>
</dbReference>
<protein>
    <submittedName>
        <fullName evidence="1">VOC family protein</fullName>
    </submittedName>
</protein>